<reference evidence="3" key="1">
    <citation type="journal article" date="2011" name="Genome Res.">
        <title>Phylogeny-wide analysis of social amoeba genomes highlights ancient origins for complex intercellular communication.</title>
        <authorList>
            <person name="Heidel A.J."/>
            <person name="Lawal H.M."/>
            <person name="Felder M."/>
            <person name="Schilde C."/>
            <person name="Helps N.R."/>
            <person name="Tunggal B."/>
            <person name="Rivero F."/>
            <person name="John U."/>
            <person name="Schleicher M."/>
            <person name="Eichinger L."/>
            <person name="Platzer M."/>
            <person name="Noegel A.A."/>
            <person name="Schaap P."/>
            <person name="Gloeckner G."/>
        </authorList>
    </citation>
    <scope>NUCLEOTIDE SEQUENCE [LARGE SCALE GENOMIC DNA]</scope>
    <source>
        <strain evidence="3">SH3</strain>
    </source>
</reference>
<name>F4PMY4_CACFS</name>
<keyword evidence="3" id="KW-1185">Reference proteome</keyword>
<evidence type="ECO:0000313" key="3">
    <source>
        <dbReference type="Proteomes" id="UP000007797"/>
    </source>
</evidence>
<dbReference type="KEGG" id="dfa:DFA_05007"/>
<keyword evidence="1" id="KW-0472">Membrane</keyword>
<dbReference type="Proteomes" id="UP000007797">
    <property type="component" value="Unassembled WGS sequence"/>
</dbReference>
<dbReference type="AlphaFoldDB" id="F4PMY4"/>
<feature type="transmembrane region" description="Helical" evidence="1">
    <location>
        <begin position="154"/>
        <end position="172"/>
    </location>
</feature>
<feature type="transmembrane region" description="Helical" evidence="1">
    <location>
        <begin position="184"/>
        <end position="210"/>
    </location>
</feature>
<protein>
    <recommendedName>
        <fullName evidence="4">Transmembrane protein</fullName>
    </recommendedName>
</protein>
<proteinExistence type="predicted"/>
<accession>F4PMY4</accession>
<dbReference type="RefSeq" id="XP_004360728.1">
    <property type="nucleotide sequence ID" value="XM_004360671.1"/>
</dbReference>
<keyword evidence="1" id="KW-0812">Transmembrane</keyword>
<dbReference type="EMBL" id="GL883008">
    <property type="protein sequence ID" value="EGG22877.1"/>
    <property type="molecule type" value="Genomic_DNA"/>
</dbReference>
<keyword evidence="1" id="KW-1133">Transmembrane helix</keyword>
<sequence>MENIEAFRLMSGLILVPLLVFQILLGGFAPLFDPTIIIQQKISQNLQVNNQTVKFTPLFPVEMIEPTIDYDDLIRNYYQDPPHFNNIDLPQPIEYAHIDPLYTQQLYFGMEYLGSTYLLNKEKYEQKYNSKLVETSEYILPNLSFNSIRVVTTVSHYLALLVNGIALFTCCFELSTKRIDENGFFVLTSIAMFFGITFYFIIYWITFLFIDYLRIDFKESSLCYHDGEYYNFCQTLSGSTNDYPGVCPNIINHHHF</sequence>
<evidence type="ECO:0000313" key="2">
    <source>
        <dbReference type="EMBL" id="EGG22877.1"/>
    </source>
</evidence>
<evidence type="ECO:0008006" key="4">
    <source>
        <dbReference type="Google" id="ProtNLM"/>
    </source>
</evidence>
<feature type="transmembrane region" description="Helical" evidence="1">
    <location>
        <begin position="12"/>
        <end position="32"/>
    </location>
</feature>
<evidence type="ECO:0000256" key="1">
    <source>
        <dbReference type="SAM" id="Phobius"/>
    </source>
</evidence>
<gene>
    <name evidence="2" type="ORF">DFA_05007</name>
</gene>
<organism evidence="2 3">
    <name type="scientific">Cavenderia fasciculata</name>
    <name type="common">Slime mold</name>
    <name type="synonym">Dictyostelium fasciculatum</name>
    <dbReference type="NCBI Taxonomy" id="261658"/>
    <lineage>
        <taxon>Eukaryota</taxon>
        <taxon>Amoebozoa</taxon>
        <taxon>Evosea</taxon>
        <taxon>Eumycetozoa</taxon>
        <taxon>Dictyostelia</taxon>
        <taxon>Acytosteliales</taxon>
        <taxon>Cavenderiaceae</taxon>
        <taxon>Cavenderia</taxon>
    </lineage>
</organism>
<dbReference type="GeneID" id="14875073"/>